<name>A0A4U9RBN3_HATHI</name>
<sequence>MSFIMCLVVILFLIWLISLKFAERIGNLTIKYIIKPIKNILKGDK</sequence>
<protein>
    <submittedName>
        <fullName evidence="1">Uncharacterized protein</fullName>
    </submittedName>
</protein>
<evidence type="ECO:0000313" key="2">
    <source>
        <dbReference type="Proteomes" id="UP000308489"/>
    </source>
</evidence>
<dbReference type="Proteomes" id="UP000308489">
    <property type="component" value="Chromosome 1"/>
</dbReference>
<dbReference type="EMBL" id="LR590481">
    <property type="protein sequence ID" value="VTQ88959.1"/>
    <property type="molecule type" value="Genomic_DNA"/>
</dbReference>
<keyword evidence="2" id="KW-1185">Reference proteome</keyword>
<dbReference type="AlphaFoldDB" id="A0A4U9RBN3"/>
<reference evidence="1 2" key="1">
    <citation type="submission" date="2019-05" db="EMBL/GenBank/DDBJ databases">
        <authorList>
            <consortium name="Pathogen Informatics"/>
        </authorList>
    </citation>
    <scope>NUCLEOTIDE SEQUENCE [LARGE SCALE GENOMIC DNA]</scope>
    <source>
        <strain evidence="1 2">NCTC503</strain>
    </source>
</reference>
<dbReference type="RefSeq" id="WP_415578703.1">
    <property type="nucleotide sequence ID" value="NZ_CBCRUQ010000017.1"/>
</dbReference>
<dbReference type="KEGG" id="hhw:NCTC503_01317"/>
<evidence type="ECO:0000313" key="1">
    <source>
        <dbReference type="EMBL" id="VTQ88959.1"/>
    </source>
</evidence>
<proteinExistence type="predicted"/>
<organism evidence="1 2">
    <name type="scientific">Hathewaya histolytica</name>
    <name type="common">Clostridium histolyticum</name>
    <dbReference type="NCBI Taxonomy" id="1498"/>
    <lineage>
        <taxon>Bacteria</taxon>
        <taxon>Bacillati</taxon>
        <taxon>Bacillota</taxon>
        <taxon>Clostridia</taxon>
        <taxon>Eubacteriales</taxon>
        <taxon>Clostridiaceae</taxon>
        <taxon>Hathewaya</taxon>
    </lineage>
</organism>
<gene>
    <name evidence="1" type="ORF">NCTC503_01317</name>
</gene>
<accession>A0A4U9RBN3</accession>